<evidence type="ECO:0000313" key="5">
    <source>
        <dbReference type="Proteomes" id="UP000784294"/>
    </source>
</evidence>
<protein>
    <recommendedName>
        <fullName evidence="3">BZIP domain-containing protein</fullName>
    </recommendedName>
</protein>
<feature type="domain" description="BZIP" evidence="3">
    <location>
        <begin position="179"/>
        <end position="229"/>
    </location>
</feature>
<evidence type="ECO:0000313" key="4">
    <source>
        <dbReference type="EMBL" id="VEL34495.1"/>
    </source>
</evidence>
<name>A0A448XDY4_9PLAT</name>
<dbReference type="EMBL" id="CAAALY010247772">
    <property type="protein sequence ID" value="VEL34495.1"/>
    <property type="molecule type" value="Genomic_DNA"/>
</dbReference>
<organism evidence="4 5">
    <name type="scientific">Protopolystoma xenopodis</name>
    <dbReference type="NCBI Taxonomy" id="117903"/>
    <lineage>
        <taxon>Eukaryota</taxon>
        <taxon>Metazoa</taxon>
        <taxon>Spiralia</taxon>
        <taxon>Lophotrochozoa</taxon>
        <taxon>Platyhelminthes</taxon>
        <taxon>Monogenea</taxon>
        <taxon>Polyopisthocotylea</taxon>
        <taxon>Polystomatidea</taxon>
        <taxon>Polystomatidae</taxon>
        <taxon>Protopolystoma</taxon>
    </lineage>
</organism>
<comment type="caution">
    <text evidence="4">The sequence shown here is derived from an EMBL/GenBank/DDBJ whole genome shotgun (WGS) entry which is preliminary data.</text>
</comment>
<feature type="region of interest" description="Disordered" evidence="2">
    <location>
        <begin position="13"/>
        <end position="91"/>
    </location>
</feature>
<dbReference type="InterPro" id="IPR046347">
    <property type="entry name" value="bZIP_sf"/>
</dbReference>
<feature type="compositionally biased region" description="Polar residues" evidence="2">
    <location>
        <begin position="13"/>
        <end position="24"/>
    </location>
</feature>
<dbReference type="Pfam" id="PF07716">
    <property type="entry name" value="bZIP_2"/>
    <property type="match status" value="1"/>
</dbReference>
<dbReference type="Proteomes" id="UP000784294">
    <property type="component" value="Unassembled WGS sequence"/>
</dbReference>
<sequence length="257" mass="28858">MHCSFLPFQNSLDSYEQVDPNQNPGPFDNDFQQEGMLSDSEDTSDVNSSCTNSLQTNPLHIQPFQSPNDRLVESESEGHQATPPSVSRRDREKKLFQAGRDFIKSVQGANQSSLSHHQLRKQKAQTLRMLRQQPMKMTSNSAVKDMVIFSVDSPTFSVSLDASRSPTYSLSGLDHGTCVEKTMERRLRNNEASRRSRAAKKSRFAAMEREAEQLAWQNQRLRIRLKQLNLAAAEAKELLVGKVSLLSTSNGTVKSEA</sequence>
<feature type="coiled-coil region" evidence="1">
    <location>
        <begin position="204"/>
        <end position="238"/>
    </location>
</feature>
<proteinExistence type="predicted"/>
<dbReference type="SMART" id="SM00338">
    <property type="entry name" value="BRLZ"/>
    <property type="match status" value="1"/>
</dbReference>
<dbReference type="SUPFAM" id="SSF57959">
    <property type="entry name" value="Leucine zipper domain"/>
    <property type="match status" value="1"/>
</dbReference>
<dbReference type="AlphaFoldDB" id="A0A448XDY4"/>
<evidence type="ECO:0000259" key="3">
    <source>
        <dbReference type="PROSITE" id="PS50217"/>
    </source>
</evidence>
<evidence type="ECO:0000256" key="1">
    <source>
        <dbReference type="SAM" id="Coils"/>
    </source>
</evidence>
<accession>A0A448XDY4</accession>
<dbReference type="InterPro" id="IPR004827">
    <property type="entry name" value="bZIP"/>
</dbReference>
<feature type="compositionally biased region" description="Polar residues" evidence="2">
    <location>
        <begin position="45"/>
        <end position="68"/>
    </location>
</feature>
<dbReference type="Gene3D" id="1.20.5.170">
    <property type="match status" value="1"/>
</dbReference>
<gene>
    <name evidence="4" type="ORF">PXEA_LOCUS27935</name>
</gene>
<keyword evidence="1" id="KW-0175">Coiled coil</keyword>
<evidence type="ECO:0000256" key="2">
    <source>
        <dbReference type="SAM" id="MobiDB-lite"/>
    </source>
</evidence>
<dbReference type="GO" id="GO:0003700">
    <property type="term" value="F:DNA-binding transcription factor activity"/>
    <property type="evidence" value="ECO:0007669"/>
    <property type="project" value="InterPro"/>
</dbReference>
<keyword evidence="5" id="KW-1185">Reference proteome</keyword>
<reference evidence="4" key="1">
    <citation type="submission" date="2018-11" db="EMBL/GenBank/DDBJ databases">
        <authorList>
            <consortium name="Pathogen Informatics"/>
        </authorList>
    </citation>
    <scope>NUCLEOTIDE SEQUENCE</scope>
</reference>
<dbReference type="PROSITE" id="PS50217">
    <property type="entry name" value="BZIP"/>
    <property type="match status" value="1"/>
</dbReference>